<organism evidence="3 4">
    <name type="scientific">Apostasia shenzhenica</name>
    <dbReference type="NCBI Taxonomy" id="1088818"/>
    <lineage>
        <taxon>Eukaryota</taxon>
        <taxon>Viridiplantae</taxon>
        <taxon>Streptophyta</taxon>
        <taxon>Embryophyta</taxon>
        <taxon>Tracheophyta</taxon>
        <taxon>Spermatophyta</taxon>
        <taxon>Magnoliopsida</taxon>
        <taxon>Liliopsida</taxon>
        <taxon>Asparagales</taxon>
        <taxon>Orchidaceae</taxon>
        <taxon>Apostasioideae</taxon>
        <taxon>Apostasia</taxon>
    </lineage>
</organism>
<dbReference type="PANTHER" id="PTHR46265:SF16">
    <property type="entry name" value="OS03G0256800 PROTEIN"/>
    <property type="match status" value="1"/>
</dbReference>
<feature type="region of interest" description="Disordered" evidence="2">
    <location>
        <begin position="227"/>
        <end position="262"/>
    </location>
</feature>
<feature type="region of interest" description="Disordered" evidence="2">
    <location>
        <begin position="152"/>
        <end position="172"/>
    </location>
</feature>
<evidence type="ECO:0000256" key="2">
    <source>
        <dbReference type="SAM" id="MobiDB-lite"/>
    </source>
</evidence>
<dbReference type="Proteomes" id="UP000236161">
    <property type="component" value="Unassembled WGS sequence"/>
</dbReference>
<feature type="region of interest" description="Disordered" evidence="2">
    <location>
        <begin position="270"/>
        <end position="289"/>
    </location>
</feature>
<feature type="coiled-coil region" evidence="1">
    <location>
        <begin position="320"/>
        <end position="347"/>
    </location>
</feature>
<dbReference type="STRING" id="1088818.A0A2I0A752"/>
<protein>
    <recommendedName>
        <fullName evidence="5">Ternary complex factor MIP1 leucine-zipper domain-containing protein</fullName>
    </recommendedName>
</protein>
<gene>
    <name evidence="3" type="ORF">AXF42_Ash002736</name>
</gene>
<feature type="compositionally biased region" description="Low complexity" evidence="2">
    <location>
        <begin position="240"/>
        <end position="251"/>
    </location>
</feature>
<evidence type="ECO:0008006" key="5">
    <source>
        <dbReference type="Google" id="ProtNLM"/>
    </source>
</evidence>
<feature type="region of interest" description="Disordered" evidence="2">
    <location>
        <begin position="76"/>
        <end position="95"/>
    </location>
</feature>
<evidence type="ECO:0000313" key="4">
    <source>
        <dbReference type="Proteomes" id="UP000236161"/>
    </source>
</evidence>
<dbReference type="EMBL" id="KZ452013">
    <property type="protein sequence ID" value="PKA51371.1"/>
    <property type="molecule type" value="Genomic_DNA"/>
</dbReference>
<accession>A0A2I0A752</accession>
<dbReference type="AlphaFoldDB" id="A0A2I0A752"/>
<dbReference type="InterPro" id="IPR052799">
    <property type="entry name" value="Rho_GAP_Regulators"/>
</dbReference>
<evidence type="ECO:0000256" key="1">
    <source>
        <dbReference type="SAM" id="Coils"/>
    </source>
</evidence>
<proteinExistence type="predicted"/>
<keyword evidence="1" id="KW-0175">Coiled coil</keyword>
<sequence length="350" mass="38441">MMNMQTAQLSTLPCLDNETRSHIEEIILTERDIINLEENIAELCGQLQQVHATLCGSCGQPIYRRNEPQKSVDNVLSAQKGESASENKNPTVESNSADLRMRNQDLTSFENNPIGHNSKMPMQSSGLFHEDATSRNLKKIEAGQENTGAFVQQPPSLAKDMPSKTLCSKSSTGESSFVLSADAAKSFSSWDENPMIMTENPESMKAQSKNSSGDKQPFHKLLPKLTYQSSGNRSSGITPASSADSRCSSSRKTALGDSMKRDALDFPASARRLSSHKKQPSGSSTEASTSLYEEQIALIRNNATRRHFPKSEEVASSSTLAKLTNRLNFLKERRVQLANELQNLDIGRAP</sequence>
<dbReference type="PANTHER" id="PTHR46265">
    <property type="entry name" value="RHO GTPASE-ACTIVATING PROTEIN 7"/>
    <property type="match status" value="1"/>
</dbReference>
<reference evidence="3 4" key="1">
    <citation type="journal article" date="2017" name="Nature">
        <title>The Apostasia genome and the evolution of orchids.</title>
        <authorList>
            <person name="Zhang G.Q."/>
            <person name="Liu K.W."/>
            <person name="Li Z."/>
            <person name="Lohaus R."/>
            <person name="Hsiao Y.Y."/>
            <person name="Niu S.C."/>
            <person name="Wang J.Y."/>
            <person name="Lin Y.C."/>
            <person name="Xu Q."/>
            <person name="Chen L.J."/>
            <person name="Yoshida K."/>
            <person name="Fujiwara S."/>
            <person name="Wang Z.W."/>
            <person name="Zhang Y.Q."/>
            <person name="Mitsuda N."/>
            <person name="Wang M."/>
            <person name="Liu G.H."/>
            <person name="Pecoraro L."/>
            <person name="Huang H.X."/>
            <person name="Xiao X.J."/>
            <person name="Lin M."/>
            <person name="Wu X.Y."/>
            <person name="Wu W.L."/>
            <person name="Chen Y.Y."/>
            <person name="Chang S.B."/>
            <person name="Sakamoto S."/>
            <person name="Ohme-Takagi M."/>
            <person name="Yagi M."/>
            <person name="Zeng S.J."/>
            <person name="Shen C.Y."/>
            <person name="Yeh C.M."/>
            <person name="Luo Y.B."/>
            <person name="Tsai W.C."/>
            <person name="Van de Peer Y."/>
            <person name="Liu Z.J."/>
        </authorList>
    </citation>
    <scope>NUCLEOTIDE SEQUENCE [LARGE SCALE GENOMIC DNA]</scope>
    <source>
        <strain evidence="4">cv. Shenzhen</strain>
        <tissue evidence="3">Stem</tissue>
    </source>
</reference>
<dbReference type="OrthoDB" id="2157866at2759"/>
<keyword evidence="4" id="KW-1185">Reference proteome</keyword>
<feature type="compositionally biased region" description="Polar residues" evidence="2">
    <location>
        <begin position="227"/>
        <end position="239"/>
    </location>
</feature>
<feature type="compositionally biased region" description="Polar residues" evidence="2">
    <location>
        <begin position="280"/>
        <end position="289"/>
    </location>
</feature>
<name>A0A2I0A752_9ASPA</name>
<evidence type="ECO:0000313" key="3">
    <source>
        <dbReference type="EMBL" id="PKA51371.1"/>
    </source>
</evidence>